<name>A0A9N9F1L5_FUNMO</name>
<gene>
    <name evidence="2" type="ORF">FMOSSE_LOCUS4094</name>
</gene>
<organism evidence="2 3">
    <name type="scientific">Funneliformis mosseae</name>
    <name type="common">Endomycorrhizal fungus</name>
    <name type="synonym">Glomus mosseae</name>
    <dbReference type="NCBI Taxonomy" id="27381"/>
    <lineage>
        <taxon>Eukaryota</taxon>
        <taxon>Fungi</taxon>
        <taxon>Fungi incertae sedis</taxon>
        <taxon>Mucoromycota</taxon>
        <taxon>Glomeromycotina</taxon>
        <taxon>Glomeromycetes</taxon>
        <taxon>Glomerales</taxon>
        <taxon>Glomeraceae</taxon>
        <taxon>Funneliformis</taxon>
    </lineage>
</organism>
<comment type="caution">
    <text evidence="2">The sequence shown here is derived from an EMBL/GenBank/DDBJ whole genome shotgun (WGS) entry which is preliminary data.</text>
</comment>
<feature type="non-terminal residue" evidence="2">
    <location>
        <position position="61"/>
    </location>
</feature>
<accession>A0A9N9F1L5</accession>
<dbReference type="EMBL" id="CAJVPP010000664">
    <property type="protein sequence ID" value="CAG8502132.1"/>
    <property type="molecule type" value="Genomic_DNA"/>
</dbReference>
<reference evidence="2" key="1">
    <citation type="submission" date="2021-06" db="EMBL/GenBank/DDBJ databases">
        <authorList>
            <person name="Kallberg Y."/>
            <person name="Tangrot J."/>
            <person name="Rosling A."/>
        </authorList>
    </citation>
    <scope>NUCLEOTIDE SEQUENCE</scope>
    <source>
        <strain evidence="2">87-6 pot B 2015</strain>
    </source>
</reference>
<protein>
    <submittedName>
        <fullName evidence="2">5169_t:CDS:1</fullName>
    </submittedName>
</protein>
<sequence length="61" mass="7348">MPDDDINFKVRKSKKSRDEQTKASKPHRRSDSTKPHKRKSRRKSSRNGELENFQLYQNEFV</sequence>
<evidence type="ECO:0000313" key="3">
    <source>
        <dbReference type="Proteomes" id="UP000789375"/>
    </source>
</evidence>
<dbReference type="AlphaFoldDB" id="A0A9N9F1L5"/>
<keyword evidence="3" id="KW-1185">Reference proteome</keyword>
<dbReference type="Proteomes" id="UP000789375">
    <property type="component" value="Unassembled WGS sequence"/>
</dbReference>
<feature type="compositionally biased region" description="Basic residues" evidence="1">
    <location>
        <begin position="35"/>
        <end position="45"/>
    </location>
</feature>
<feature type="region of interest" description="Disordered" evidence="1">
    <location>
        <begin position="1"/>
        <end position="61"/>
    </location>
</feature>
<evidence type="ECO:0000313" key="2">
    <source>
        <dbReference type="EMBL" id="CAG8502132.1"/>
    </source>
</evidence>
<proteinExistence type="predicted"/>
<evidence type="ECO:0000256" key="1">
    <source>
        <dbReference type="SAM" id="MobiDB-lite"/>
    </source>
</evidence>